<dbReference type="SUPFAM" id="SSF56112">
    <property type="entry name" value="Protein kinase-like (PK-like)"/>
    <property type="match status" value="1"/>
</dbReference>
<keyword evidence="8" id="KW-1185">Reference proteome</keyword>
<dbReference type="InterPro" id="IPR000719">
    <property type="entry name" value="Prot_kinase_dom"/>
</dbReference>
<feature type="compositionally biased region" description="Low complexity" evidence="5">
    <location>
        <begin position="708"/>
        <end position="720"/>
    </location>
</feature>
<evidence type="ECO:0000256" key="2">
    <source>
        <dbReference type="ARBA" id="ARBA00022741"/>
    </source>
</evidence>
<dbReference type="InterPro" id="IPR051681">
    <property type="entry name" value="Ser/Thr_Kinases-Pseudokinases"/>
</dbReference>
<proteinExistence type="predicted"/>
<keyword evidence="1" id="KW-0808">Transferase</keyword>
<dbReference type="InterPro" id="IPR001245">
    <property type="entry name" value="Ser-Thr/Tyr_kinase_cat_dom"/>
</dbReference>
<feature type="region of interest" description="Disordered" evidence="5">
    <location>
        <begin position="1"/>
        <end position="49"/>
    </location>
</feature>
<accession>A0ABP0CJ17</accession>
<keyword evidence="3" id="KW-0418">Kinase</keyword>
<protein>
    <recommendedName>
        <fullName evidence="6">Protein kinase domain-containing protein</fullName>
    </recommendedName>
</protein>
<evidence type="ECO:0000256" key="3">
    <source>
        <dbReference type="ARBA" id="ARBA00022777"/>
    </source>
</evidence>
<feature type="compositionally biased region" description="Basic and acidic residues" evidence="5">
    <location>
        <begin position="795"/>
        <end position="817"/>
    </location>
</feature>
<gene>
    <name evidence="7" type="ORF">SBRCBS47491_008150</name>
</gene>
<feature type="compositionally biased region" description="Polar residues" evidence="5">
    <location>
        <begin position="33"/>
        <end position="43"/>
    </location>
</feature>
<dbReference type="PANTHER" id="PTHR44329:SF288">
    <property type="entry name" value="MITOGEN-ACTIVATED PROTEIN KINASE KINASE KINASE 20"/>
    <property type="match status" value="1"/>
</dbReference>
<feature type="compositionally biased region" description="Basic and acidic residues" evidence="5">
    <location>
        <begin position="620"/>
        <end position="633"/>
    </location>
</feature>
<reference evidence="7 8" key="1">
    <citation type="submission" date="2024-01" db="EMBL/GenBank/DDBJ databases">
        <authorList>
            <person name="Allen C."/>
            <person name="Tagirdzhanova G."/>
        </authorList>
    </citation>
    <scope>NUCLEOTIDE SEQUENCE [LARGE SCALE GENOMIC DNA]</scope>
</reference>
<dbReference type="Pfam" id="PF07714">
    <property type="entry name" value="PK_Tyr_Ser-Thr"/>
    <property type="match status" value="1"/>
</dbReference>
<organism evidence="7 8">
    <name type="scientific">Sporothrix bragantina</name>
    <dbReference type="NCBI Taxonomy" id="671064"/>
    <lineage>
        <taxon>Eukaryota</taxon>
        <taxon>Fungi</taxon>
        <taxon>Dikarya</taxon>
        <taxon>Ascomycota</taxon>
        <taxon>Pezizomycotina</taxon>
        <taxon>Sordariomycetes</taxon>
        <taxon>Sordariomycetidae</taxon>
        <taxon>Ophiostomatales</taxon>
        <taxon>Ophiostomataceae</taxon>
        <taxon>Sporothrix</taxon>
    </lineage>
</organism>
<dbReference type="InterPro" id="IPR011009">
    <property type="entry name" value="Kinase-like_dom_sf"/>
</dbReference>
<dbReference type="Proteomes" id="UP001642406">
    <property type="component" value="Unassembled WGS sequence"/>
</dbReference>
<dbReference type="PROSITE" id="PS50011">
    <property type="entry name" value="PROTEIN_KINASE_DOM"/>
    <property type="match status" value="1"/>
</dbReference>
<feature type="domain" description="Protein kinase" evidence="6">
    <location>
        <begin position="208"/>
        <end position="470"/>
    </location>
</feature>
<evidence type="ECO:0000256" key="1">
    <source>
        <dbReference type="ARBA" id="ARBA00022679"/>
    </source>
</evidence>
<dbReference type="EMBL" id="CAWUHC010000100">
    <property type="protein sequence ID" value="CAK7232092.1"/>
    <property type="molecule type" value="Genomic_DNA"/>
</dbReference>
<sequence length="827" mass="92228">MASSSQQPTVEVRGDDTITATTGGHGLDHDVAASSSRPATSSGDHAHDGHDYRLATVDALKESHLVDTASMTSSQYEHRIHYELEHVWILNLSMHFRDKSRREKFFVTYRQRPDLSRRVTISLDYRNAPDGSLEMDLLNTKLQRDKNEMIYEAIRESLADIQFYNTVTNLKLQTTDGRLHVHVVEDTTEIIDYPSSQFVHHLSCRKIRESEVEFDSHMSGFVYKVQVHGRTLIKKEIPGPDSVDEFLYEVNALNFLRGSQNVIELYGVVVGDDDRVKGLLISYAEQGALIDIIYENNHGISWPTRMKWARQIVHGLSEIHEAGFVQGDFTLSNIVIDDDGNAKIIDINRRGCPVGWEPPEATPLIQSDQRISMYIGVKSDLYQLGMVLWALATQYDDPEAHGRPLHLGEDIGVPQWYRSIVETCLAEDPRERSQALQLLNYFPRPSHGLGRYDDSDYEDDWVQGPHHPTFYAHSAPSGSVDDGSNSFRPRTAGIESVHSVHSTDNHDENAGEDFTERERPEFVVDKFSNLTPIIRSVTPSTDWAYVNFGHTYIDASNGVSNEPYYYPTRGRSPPRDRTQQDMARRSLSWERPRAPDDRRPHSSGTWKSHDRHSRPPSVSIRDEAPLADLKDEADPAIDEVEAERSEPTEVLDPEESAVVSEATQPAGLVEESVPVADAPVILDGGEPEHRDAPVVIDEGEAEPKFAAEVEAEASVTETSALDAPNARDSKGADSKDVGEPNSPVSSSEAHYSLGNGALPLEASNLIATPKLETGVPDDNLLEQIKGVGAVYDEKYQQHSSVHDDEKKGAIDDQHDQLDNELTALATA</sequence>
<evidence type="ECO:0000256" key="4">
    <source>
        <dbReference type="ARBA" id="ARBA00022840"/>
    </source>
</evidence>
<comment type="caution">
    <text evidence="7">The sequence shown here is derived from an EMBL/GenBank/DDBJ whole genome shotgun (WGS) entry which is preliminary data.</text>
</comment>
<evidence type="ECO:0000259" key="6">
    <source>
        <dbReference type="PROSITE" id="PS50011"/>
    </source>
</evidence>
<feature type="compositionally biased region" description="Basic and acidic residues" evidence="5">
    <location>
        <begin position="573"/>
        <end position="600"/>
    </location>
</feature>
<evidence type="ECO:0000256" key="5">
    <source>
        <dbReference type="SAM" id="MobiDB-lite"/>
    </source>
</evidence>
<keyword evidence="4" id="KW-0067">ATP-binding</keyword>
<evidence type="ECO:0000313" key="8">
    <source>
        <dbReference type="Proteomes" id="UP001642406"/>
    </source>
</evidence>
<feature type="compositionally biased region" description="Basic and acidic residues" evidence="5">
    <location>
        <begin position="725"/>
        <end position="738"/>
    </location>
</feature>
<name>A0ABP0CJ17_9PEZI</name>
<feature type="region of interest" description="Disordered" evidence="5">
    <location>
        <begin position="795"/>
        <end position="827"/>
    </location>
</feature>
<keyword evidence="2" id="KW-0547">Nucleotide-binding</keyword>
<evidence type="ECO:0000313" key="7">
    <source>
        <dbReference type="EMBL" id="CAK7232092.1"/>
    </source>
</evidence>
<dbReference type="PANTHER" id="PTHR44329">
    <property type="entry name" value="SERINE/THREONINE-PROTEIN KINASE TNNI3K-RELATED"/>
    <property type="match status" value="1"/>
</dbReference>
<feature type="region of interest" description="Disordered" evidence="5">
    <location>
        <begin position="557"/>
        <end position="754"/>
    </location>
</feature>
<dbReference type="Gene3D" id="1.10.510.10">
    <property type="entry name" value="Transferase(Phosphotransferase) domain 1"/>
    <property type="match status" value="1"/>
</dbReference>
<dbReference type="CDD" id="cd00180">
    <property type="entry name" value="PKc"/>
    <property type="match status" value="1"/>
</dbReference>